<feature type="compositionally biased region" description="Acidic residues" evidence="1">
    <location>
        <begin position="130"/>
        <end position="148"/>
    </location>
</feature>
<dbReference type="EMBL" id="AP027729">
    <property type="protein sequence ID" value="BDZ41685.1"/>
    <property type="molecule type" value="Genomic_DNA"/>
</dbReference>
<organism evidence="2 3">
    <name type="scientific">Paraoerskovia sediminicola</name>
    <dbReference type="NCBI Taxonomy" id="1138587"/>
    <lineage>
        <taxon>Bacteria</taxon>
        <taxon>Bacillati</taxon>
        <taxon>Actinomycetota</taxon>
        <taxon>Actinomycetes</taxon>
        <taxon>Micrococcales</taxon>
        <taxon>Cellulomonadaceae</taxon>
        <taxon>Paraoerskovia</taxon>
    </lineage>
</organism>
<accession>A0ABM8G197</accession>
<feature type="region of interest" description="Disordered" evidence="1">
    <location>
        <begin position="100"/>
        <end position="148"/>
    </location>
</feature>
<name>A0ABM8G197_9CELL</name>
<dbReference type="RefSeq" id="WP_286218789.1">
    <property type="nucleotide sequence ID" value="NZ_AP027729.1"/>
</dbReference>
<evidence type="ECO:0000256" key="1">
    <source>
        <dbReference type="SAM" id="MobiDB-lite"/>
    </source>
</evidence>
<proteinExistence type="predicted"/>
<reference evidence="3" key="1">
    <citation type="journal article" date="2019" name="Int. J. Syst. Evol. Microbiol.">
        <title>The Global Catalogue of Microorganisms (GCM) 10K type strain sequencing project: providing services to taxonomists for standard genome sequencing and annotation.</title>
        <authorList>
            <consortium name="The Broad Institute Genomics Platform"/>
            <consortium name="The Broad Institute Genome Sequencing Center for Infectious Disease"/>
            <person name="Wu L."/>
            <person name="Ma J."/>
        </authorList>
    </citation>
    <scope>NUCLEOTIDE SEQUENCE [LARGE SCALE GENOMIC DNA]</scope>
    <source>
        <strain evidence="3">NBRC 108565</strain>
    </source>
</reference>
<sequence>MAIPSSKDITEVVANDGVVAVVAFLNRTARDVSSLLEGRSNEVALLPGAAYHAVGKFSPIGHDFDVLAVEEILHEDTQAPAPQWPHEGAKIADLISEALSGDAGEPTTEVGRYVGPLPLTAATAKKNDDGSDGGPDDDAADPEAPAEG</sequence>
<dbReference type="Proteomes" id="UP001321475">
    <property type="component" value="Chromosome"/>
</dbReference>
<protein>
    <submittedName>
        <fullName evidence="2">Uncharacterized protein</fullName>
    </submittedName>
</protein>
<evidence type="ECO:0000313" key="2">
    <source>
        <dbReference type="EMBL" id="BDZ41685.1"/>
    </source>
</evidence>
<evidence type="ECO:0000313" key="3">
    <source>
        <dbReference type="Proteomes" id="UP001321475"/>
    </source>
</evidence>
<keyword evidence="3" id="KW-1185">Reference proteome</keyword>
<gene>
    <name evidence="2" type="ORF">GCM10025865_09840</name>
</gene>